<evidence type="ECO:0000313" key="13">
    <source>
        <dbReference type="Proteomes" id="UP000007799"/>
    </source>
</evidence>
<feature type="domain" description="DUF4062" evidence="10">
    <location>
        <begin position="295"/>
        <end position="384"/>
    </location>
</feature>
<dbReference type="SMART" id="SM00320">
    <property type="entry name" value="WD40"/>
    <property type="match status" value="4"/>
</dbReference>
<dbReference type="PROSITE" id="PS50297">
    <property type="entry name" value="ANK_REP_REGION"/>
    <property type="match status" value="1"/>
</dbReference>
<dbReference type="SUPFAM" id="SSF50978">
    <property type="entry name" value="WD40 repeat-like"/>
    <property type="match status" value="2"/>
</dbReference>
<dbReference type="InterPro" id="IPR036770">
    <property type="entry name" value="Ankyrin_rpt-contain_sf"/>
</dbReference>
<dbReference type="Pfam" id="PF00400">
    <property type="entry name" value="WD40"/>
    <property type="match status" value="1"/>
</dbReference>
<dbReference type="InterPro" id="IPR036322">
    <property type="entry name" value="WD40_repeat_dom_sf"/>
</dbReference>
<dbReference type="RefSeq" id="XP_004993844.1">
    <property type="nucleotide sequence ID" value="XM_004993787.1"/>
</dbReference>
<dbReference type="Pfam" id="PF12796">
    <property type="entry name" value="Ank_2"/>
    <property type="match status" value="1"/>
</dbReference>
<reference evidence="12" key="1">
    <citation type="submission" date="2009-08" db="EMBL/GenBank/DDBJ databases">
        <title>Annotation of Salpingoeca rosetta.</title>
        <authorList>
            <consortium name="The Broad Institute Genome Sequencing Platform"/>
            <person name="Russ C."/>
            <person name="Cuomo C."/>
            <person name="Burger G."/>
            <person name="Gray M.W."/>
            <person name="Holland P.W.H."/>
            <person name="King N."/>
            <person name="Lang F.B.F."/>
            <person name="Roger A.J."/>
            <person name="Ruiz-Trillo I."/>
            <person name="Young S.K."/>
            <person name="Zeng Q."/>
            <person name="Gargeya S."/>
            <person name="Alvarado L."/>
            <person name="Berlin A."/>
            <person name="Chapman S.B."/>
            <person name="Chen Z."/>
            <person name="Freedman E."/>
            <person name="Gellesch M."/>
            <person name="Goldberg J."/>
            <person name="Griggs A."/>
            <person name="Gujja S."/>
            <person name="Heilman E."/>
            <person name="Heiman D."/>
            <person name="Howarth C."/>
            <person name="Mehta T."/>
            <person name="Neiman D."/>
            <person name="Pearson M."/>
            <person name="Roberts A."/>
            <person name="Saif S."/>
            <person name="Shea T."/>
            <person name="Shenoy N."/>
            <person name="Sisk P."/>
            <person name="Stolte C."/>
            <person name="Sykes S."/>
            <person name="White J."/>
            <person name="Yandava C."/>
            <person name="Haas B."/>
            <person name="Nusbaum C."/>
            <person name="Birren B."/>
        </authorList>
    </citation>
    <scope>NUCLEOTIDE SEQUENCE [LARGE SCALE GENOMIC DNA]</scope>
    <source>
        <strain evidence="12">ATCC 50818</strain>
    </source>
</reference>
<sequence length="2003" mass="219286">MSSWKTATIADMSSGAVYENAVLMPGTGLFKKWKFAHAVMDGTGTIKIYKTPRDKSPMIMMKATNIVTGADATPLGKWSKKFPETTRIVVTDSGGRKLCFCSAEEPQAEEWKNAFTRAKNGDAAAPSSSSSQPTPAAKPAPAQQQAPPPVTTAETTKPEPTPAPSKPTPAPRKAAPAATTTTTTAAAATTQEEEKPAPAKAPEAAKPKPTPAPRAAPTKEAPPAAAKKPAPSPPKRTKPSPAPPSTSSTTTAAAAAVEEPPAVEPFPDYSQSKLIEKMEGVTPKTRLQGEMTTIRLFISSTFVDTHGERDVLIRKVLPALNKELASRYVQIVPVDLRWGVSAEESTADAIQKTCLNEIDRCRVHEDEMPWFLGLRSKRYGWVQEKFNDPDDFEHPDRFAWMPKVQQAHPAGVSITSMEVWHAVLGQEAATMEQPHAFFAFRDHEFMKAVDEDWQWIFDFEYLPENAQVKESLAPQYTKTPLYSQYKTDLDTITSQIRSATKKAKSFDYQPGQPIVVKETGRLPTGKRFGTGSVGGLDFFAEKVYAMLFSAIDAEYPSFETELPALELSAVQHELMVRSRREGFVARDADLKYIEDYVLKANPDNKGLLITGPAGVGKSSLVAKAAEQLNARDNVDVVSFFVGTNPESFDLLEMLIFLIHQLDKLRAVPFYFEKNKLQSISYARSIFLKMLTMLADKDAPNNRVVVILDGLSQINTEYGARDVKWLPAQLPDNVRLIVTTSSDGDVHDNYVANCEPLQYELGLLAEEEAKTLVRTFLDTYHKKLCEDASNRLLGDQMKMLMEKQEARLPLYLLAAAAELVTFGVYEKVTPYLQSIPDHLPQLFNFVLSKLEDDHGEELVRATMSYIALSTDGIMEGELVELIESYPYTQPRKSTFARLFVSIKLYVTSGGSGLLRVFHEPIRKVIEERYLCNAATVRALNSRMLAYYRVKADPDGNQTYNCGAARPLLVLPHFERECNGDAAVAKLLTTPWFLKNKSHHCGLKTLRKDFRTLPKSDEFTLVHAINRTLTVSATHVSAEPSTICFHLAGRMYGLDLPGAKQFVEGCREVCDEYAPVTTGGLVTLTATILNSSEEEEEADTDSGAGGGVTFRKGLVGSVSCGGGMPAVAISPQANALFAVCPGNKMFTYSLPDLDVEVEQTIYGHYGASPVYTQDGKYMLTCSGPIMEVPESVIKVYESNSGTFIRDLSGHARPISKAMVLSTGEVVTCSWDKTIRFWNVSTGENTRTYTGDAPIQSMTILENKDLIVYGNHNDDIVAIKLSDLSEVKRSAKETDISTMAASSPMAAKLEMASGDDWFAIAYSYSNLKVFSVPDLTGRKIDLTDHGHTIYSIAPLGGKFLALACGDDLAIMDTSSDTVLRKYVTNSNTISSIATLPSHQVVAVSGNDMSVKVFGVELTKASASEVAEAEKKKEAQESKEDRNPLLKGFVCDLSSPKLYSSGDTVYGIDSSQVVACNVKTGLITEKWSGPNEHDRAISLSSVAQAPNGNIVIGSYDGKVRTFSSDFKSMVLKESPKSDKHVTCVIPLANGTIVAGDYAGTIRWIDGKSGKLLKKKELKVEAELFGCSKPGSNEFVIVHGANAIRFDNQKEVAKKTYPGDYIQIKAPYLKPNMKQLVMIQGFKVGMYDWKTLDEISTVAVSQSSYHQHGAMNADGTRYAAVSGQMNEVNVFDISGDEIKPLICLFSEIYLSGLAYVGDNLILTGTAANLFGFFCLKPTAHKGNCEPRWLTVKRDDEKKYEEFGKALMEKDFDTVKELLTPDIDINLPSPDFGMTMMHTAACRKKDDVEDVIKLLIDAGGDLSVKSFTGQTPFAMSISVNPKATEAMLKYDVEVNAVDNMGMTPLITAISMRKPELVKLLLKNGADPSVKNSTGQTTVALAVNLDEDIARMLMKTGKVDLNHIDNSGMFVLYTAVSMQKYDLAIDLINAGADPKLQSKITPISLYETLGMAASGAQGAQLESLKKLQKLMKSKGCTVSDTYKTCVPDWF</sequence>
<dbReference type="GO" id="GO:0080008">
    <property type="term" value="C:Cul4-RING E3 ubiquitin ligase complex"/>
    <property type="evidence" value="ECO:0007669"/>
    <property type="project" value="TreeGrafter"/>
</dbReference>
<dbReference type="SUPFAM" id="SSF50729">
    <property type="entry name" value="PH domain-like"/>
    <property type="match status" value="1"/>
</dbReference>
<comment type="pathway">
    <text evidence="6">Protein modification.</text>
</comment>
<evidence type="ECO:0000256" key="7">
    <source>
        <dbReference type="PROSITE-ProRule" id="PRU00023"/>
    </source>
</evidence>
<dbReference type="GO" id="GO:0005813">
    <property type="term" value="C:centrosome"/>
    <property type="evidence" value="ECO:0007669"/>
    <property type="project" value="UniProtKB-SubCell"/>
</dbReference>
<keyword evidence="13" id="KW-1185">Reference proteome</keyword>
<dbReference type="SMART" id="SM00248">
    <property type="entry name" value="ANK"/>
    <property type="match status" value="6"/>
</dbReference>
<accession>F2U9Y7</accession>
<dbReference type="PROSITE" id="PS00678">
    <property type="entry name" value="WD_REPEATS_1"/>
    <property type="match status" value="1"/>
</dbReference>
<comment type="subunit">
    <text evidence="5">Component of the DCX(DCAF12) E3 ubiquitin ligase complex, at least composed of CUL4 (CUL4A or CUL4B), DDB1, DCAF12 and RBX1.</text>
</comment>
<dbReference type="EMBL" id="GL832966">
    <property type="protein sequence ID" value="EGD73562.1"/>
    <property type="molecule type" value="Genomic_DNA"/>
</dbReference>
<evidence type="ECO:0000256" key="1">
    <source>
        <dbReference type="ARBA" id="ARBA00004300"/>
    </source>
</evidence>
<dbReference type="Gene3D" id="1.25.40.20">
    <property type="entry name" value="Ankyrin repeat-containing domain"/>
    <property type="match status" value="1"/>
</dbReference>
<feature type="compositionally biased region" description="Low complexity" evidence="9">
    <location>
        <begin position="123"/>
        <end position="155"/>
    </location>
</feature>
<gene>
    <name evidence="12" type="ORF">PTSG_05269</name>
</gene>
<dbReference type="InterPro" id="IPR002110">
    <property type="entry name" value="Ankyrin_rpt"/>
</dbReference>
<proteinExistence type="inferred from homology"/>
<dbReference type="InterPro" id="IPR019775">
    <property type="entry name" value="WD40_repeat_CS"/>
</dbReference>
<keyword evidence="2 8" id="KW-0853">WD repeat</keyword>
<keyword evidence="7" id="KW-0040">ANK repeat</keyword>
<protein>
    <submittedName>
        <fullName evidence="12">Uncharacterized protein</fullName>
    </submittedName>
</protein>
<dbReference type="eggNOG" id="KOG3602">
    <property type="taxonomic scope" value="Eukaryota"/>
</dbReference>
<dbReference type="Gene3D" id="3.40.50.300">
    <property type="entry name" value="P-loop containing nucleotide triphosphate hydrolases"/>
    <property type="match status" value="1"/>
</dbReference>
<feature type="region of interest" description="Disordered" evidence="9">
    <location>
        <begin position="119"/>
        <end position="269"/>
    </location>
</feature>
<comment type="subcellular location">
    <subcellularLocation>
        <location evidence="1">Cytoplasm</location>
        <location evidence="1">Cytoskeleton</location>
        <location evidence="1">Microtubule organizing center</location>
        <location evidence="1">Centrosome</location>
    </subcellularLocation>
</comment>
<organism evidence="13">
    <name type="scientific">Salpingoeca rosetta (strain ATCC 50818 / BSB-021)</name>
    <dbReference type="NCBI Taxonomy" id="946362"/>
    <lineage>
        <taxon>Eukaryota</taxon>
        <taxon>Choanoflagellata</taxon>
        <taxon>Craspedida</taxon>
        <taxon>Salpingoecidae</taxon>
        <taxon>Salpingoeca</taxon>
    </lineage>
</organism>
<dbReference type="InParanoid" id="F2U9Y7"/>
<dbReference type="KEGG" id="sre:PTSG_05269"/>
<feature type="repeat" description="WD" evidence="8">
    <location>
        <begin position="1205"/>
        <end position="1245"/>
    </location>
</feature>
<dbReference type="PANTHER" id="PTHR19860">
    <property type="entry name" value="DDB1- AND CUL4-ASSOCIATED FACTOR 12-RELATED"/>
    <property type="match status" value="1"/>
</dbReference>
<dbReference type="Gene3D" id="2.130.10.10">
    <property type="entry name" value="YVTN repeat-like/Quinoprotein amine dehydrogenase"/>
    <property type="match status" value="2"/>
</dbReference>
<evidence type="ECO:0000256" key="5">
    <source>
        <dbReference type="ARBA" id="ARBA00038623"/>
    </source>
</evidence>
<feature type="repeat" description="ANK" evidence="7">
    <location>
        <begin position="1786"/>
        <end position="1821"/>
    </location>
</feature>
<dbReference type="InterPro" id="IPR018391">
    <property type="entry name" value="PQQ_b-propeller_rpt"/>
</dbReference>
<dbReference type="Proteomes" id="UP000007799">
    <property type="component" value="Unassembled WGS sequence"/>
</dbReference>
<dbReference type="GeneID" id="16074423"/>
<evidence type="ECO:0000256" key="8">
    <source>
        <dbReference type="PROSITE-ProRule" id="PRU00221"/>
    </source>
</evidence>
<feature type="compositionally biased region" description="Low complexity" evidence="9">
    <location>
        <begin position="245"/>
        <end position="260"/>
    </location>
</feature>
<name>F2U9Y7_SALR5</name>
<dbReference type="eggNOG" id="KOG4177">
    <property type="taxonomic scope" value="Eukaryota"/>
</dbReference>
<comment type="similarity">
    <text evidence="4">Belongs to the WD repeat DCAF12 family.</text>
</comment>
<dbReference type="PANTHER" id="PTHR19860:SF42">
    <property type="entry name" value="RING-TYPE DOMAIN-CONTAINING PROTEIN"/>
    <property type="match status" value="1"/>
</dbReference>
<dbReference type="InterPro" id="IPR025139">
    <property type="entry name" value="DUF4062"/>
</dbReference>
<evidence type="ECO:0000259" key="10">
    <source>
        <dbReference type="Pfam" id="PF13271"/>
    </source>
</evidence>
<dbReference type="PROSITE" id="PS50082">
    <property type="entry name" value="WD_REPEATS_2"/>
    <property type="match status" value="1"/>
</dbReference>
<dbReference type="Gene3D" id="2.30.29.30">
    <property type="entry name" value="Pleckstrin-homology domain (PH domain)/Phosphotyrosine-binding domain (PTB)"/>
    <property type="match status" value="1"/>
</dbReference>
<evidence type="ECO:0000256" key="2">
    <source>
        <dbReference type="ARBA" id="ARBA00022574"/>
    </source>
</evidence>
<feature type="compositionally biased region" description="Low complexity" evidence="9">
    <location>
        <begin position="215"/>
        <end position="229"/>
    </location>
</feature>
<dbReference type="Pfam" id="PF13271">
    <property type="entry name" value="DUF4062"/>
    <property type="match status" value="1"/>
</dbReference>
<dbReference type="Pfam" id="PF24883">
    <property type="entry name" value="NPHP3_N"/>
    <property type="match status" value="1"/>
</dbReference>
<dbReference type="InterPro" id="IPR001680">
    <property type="entry name" value="WD40_rpt"/>
</dbReference>
<dbReference type="STRING" id="946362.F2U9Y7"/>
<evidence type="ECO:0000256" key="3">
    <source>
        <dbReference type="ARBA" id="ARBA00022737"/>
    </source>
</evidence>
<evidence type="ECO:0000256" key="6">
    <source>
        <dbReference type="ARBA" id="ARBA00043952"/>
    </source>
</evidence>
<dbReference type="OrthoDB" id="2325716at2759"/>
<dbReference type="InterPro" id="IPR015943">
    <property type="entry name" value="WD40/YVTN_repeat-like_dom_sf"/>
</dbReference>
<dbReference type="InterPro" id="IPR027417">
    <property type="entry name" value="P-loop_NTPase"/>
</dbReference>
<evidence type="ECO:0000259" key="11">
    <source>
        <dbReference type="Pfam" id="PF24883"/>
    </source>
</evidence>
<feature type="repeat" description="ANK" evidence="7">
    <location>
        <begin position="1854"/>
        <end position="1886"/>
    </location>
</feature>
<dbReference type="InterPro" id="IPR051191">
    <property type="entry name" value="DCAF12"/>
</dbReference>
<evidence type="ECO:0000256" key="9">
    <source>
        <dbReference type="SAM" id="MobiDB-lite"/>
    </source>
</evidence>
<dbReference type="SUPFAM" id="SSF52540">
    <property type="entry name" value="P-loop containing nucleoside triphosphate hydrolases"/>
    <property type="match status" value="1"/>
</dbReference>
<dbReference type="eggNOG" id="KOG0295">
    <property type="taxonomic scope" value="Eukaryota"/>
</dbReference>
<keyword evidence="3" id="KW-0677">Repeat</keyword>
<feature type="compositionally biased region" description="Pro residues" evidence="9">
    <location>
        <begin position="159"/>
        <end position="170"/>
    </location>
</feature>
<evidence type="ECO:0000256" key="4">
    <source>
        <dbReference type="ARBA" id="ARBA00038022"/>
    </source>
</evidence>
<dbReference type="SMART" id="SM00564">
    <property type="entry name" value="PQQ"/>
    <property type="match status" value="3"/>
</dbReference>
<feature type="compositionally biased region" description="Pro residues" evidence="9">
    <location>
        <begin position="230"/>
        <end position="244"/>
    </location>
</feature>
<dbReference type="InterPro" id="IPR056884">
    <property type="entry name" value="NPHP3-like_N"/>
</dbReference>
<dbReference type="InterPro" id="IPR011993">
    <property type="entry name" value="PH-like_dom_sf"/>
</dbReference>
<evidence type="ECO:0000313" key="12">
    <source>
        <dbReference type="EMBL" id="EGD73562.1"/>
    </source>
</evidence>
<feature type="domain" description="Nephrocystin 3-like N-terminal" evidence="11">
    <location>
        <begin position="602"/>
        <end position="716"/>
    </location>
</feature>
<feature type="compositionally biased region" description="Low complexity" evidence="9">
    <location>
        <begin position="171"/>
        <end position="190"/>
    </location>
</feature>
<dbReference type="PROSITE" id="PS50088">
    <property type="entry name" value="ANK_REPEAT"/>
    <property type="match status" value="2"/>
</dbReference>
<dbReference type="SUPFAM" id="SSF48403">
    <property type="entry name" value="Ankyrin repeat"/>
    <property type="match status" value="1"/>
</dbReference>